<dbReference type="Pfam" id="PF08281">
    <property type="entry name" value="Sigma70_r4_2"/>
    <property type="match status" value="1"/>
</dbReference>
<evidence type="ECO:0000256" key="2">
    <source>
        <dbReference type="ARBA" id="ARBA00023015"/>
    </source>
</evidence>
<keyword evidence="2" id="KW-0805">Transcription regulation</keyword>
<evidence type="ECO:0000259" key="6">
    <source>
        <dbReference type="Pfam" id="PF04542"/>
    </source>
</evidence>
<evidence type="ECO:0000256" key="1">
    <source>
        <dbReference type="ARBA" id="ARBA00010641"/>
    </source>
</evidence>
<dbReference type="InterPro" id="IPR014284">
    <property type="entry name" value="RNA_pol_sigma-70_dom"/>
</dbReference>
<dbReference type="PANTHER" id="PTHR43133">
    <property type="entry name" value="RNA POLYMERASE ECF-TYPE SIGMA FACTO"/>
    <property type="match status" value="1"/>
</dbReference>
<dbReference type="InterPro" id="IPR013324">
    <property type="entry name" value="RNA_pol_sigma_r3/r4-like"/>
</dbReference>
<dbReference type="SUPFAM" id="SSF88946">
    <property type="entry name" value="Sigma2 domain of RNA polymerase sigma factors"/>
    <property type="match status" value="1"/>
</dbReference>
<evidence type="ECO:0000256" key="4">
    <source>
        <dbReference type="ARBA" id="ARBA00023163"/>
    </source>
</evidence>
<dbReference type="AlphaFoldDB" id="A0AA86GM75"/>
<sequence length="199" mass="23292">MPRRGRGTMLAAARVGHQRDTGTRERPNFVGEPGSPPVSFEAFYRAEHARVFGYFRRKAGRDDAPDLTQEAFMRFYGSGKFAELEYPRAYLTRIAHNIWLNRIRQQKRRGILYPFDEACDAPTPPEQERRLEARDLRRAYWRALRPLSRKTRRIFLMHRLRGMTYQGIADELGMSAKAVEKRIGRALMRCRRVTAPRHG</sequence>
<comment type="similarity">
    <text evidence="1">Belongs to the sigma-70 factor family. ECF subfamily.</text>
</comment>
<evidence type="ECO:0000259" key="7">
    <source>
        <dbReference type="Pfam" id="PF08281"/>
    </source>
</evidence>
<evidence type="ECO:0000256" key="5">
    <source>
        <dbReference type="SAM" id="MobiDB-lite"/>
    </source>
</evidence>
<gene>
    <name evidence="8" type="ORF">SGRAN_1444</name>
</gene>
<dbReference type="Gene3D" id="1.10.10.10">
    <property type="entry name" value="Winged helix-like DNA-binding domain superfamily/Winged helix DNA-binding domain"/>
    <property type="match status" value="1"/>
</dbReference>
<dbReference type="EMBL" id="CP012199">
    <property type="protein sequence ID" value="AMG73833.1"/>
    <property type="molecule type" value="Genomic_DNA"/>
</dbReference>
<keyword evidence="3" id="KW-0731">Sigma factor</keyword>
<dbReference type="InterPro" id="IPR013249">
    <property type="entry name" value="RNA_pol_sigma70_r4_t2"/>
</dbReference>
<dbReference type="GO" id="GO:0003677">
    <property type="term" value="F:DNA binding"/>
    <property type="evidence" value="ECO:0007669"/>
    <property type="project" value="InterPro"/>
</dbReference>
<protein>
    <submittedName>
        <fullName evidence="8">Sigma-70 family RNA polymerase sigma factor</fullName>
    </submittedName>
</protein>
<reference evidence="8 9" key="1">
    <citation type="journal article" date="2016" name="BMC Genomics">
        <title>Genomic analysis of the nitrate-respiring Sphingopyxis granuli (formerly Sphingomonas macrogoltabida) strain TFA.</title>
        <authorList>
            <person name="Garcia-Romero I."/>
            <person name="Perez-Pulido A.J."/>
            <person name="Gonzalez-Flores Y.E."/>
            <person name="Reyes-Ramirez F."/>
            <person name="Santero E."/>
            <person name="Floriano B."/>
        </authorList>
    </citation>
    <scope>NUCLEOTIDE SEQUENCE [LARGE SCALE GENOMIC DNA]</scope>
    <source>
        <strain evidence="8 9">TFA</strain>
    </source>
</reference>
<dbReference type="KEGG" id="sgi:SGRAN_1444"/>
<evidence type="ECO:0000313" key="9">
    <source>
        <dbReference type="Proteomes" id="UP000058599"/>
    </source>
</evidence>
<dbReference type="GO" id="GO:0016987">
    <property type="term" value="F:sigma factor activity"/>
    <property type="evidence" value="ECO:0007669"/>
    <property type="project" value="UniProtKB-KW"/>
</dbReference>
<dbReference type="Gene3D" id="1.10.1740.10">
    <property type="match status" value="1"/>
</dbReference>
<organism evidence="8 9">
    <name type="scientific">Sphingopyxis granuli</name>
    <dbReference type="NCBI Taxonomy" id="267128"/>
    <lineage>
        <taxon>Bacteria</taxon>
        <taxon>Pseudomonadati</taxon>
        <taxon>Pseudomonadota</taxon>
        <taxon>Alphaproteobacteria</taxon>
        <taxon>Sphingomonadales</taxon>
        <taxon>Sphingomonadaceae</taxon>
        <taxon>Sphingopyxis</taxon>
    </lineage>
</organism>
<evidence type="ECO:0000313" key="8">
    <source>
        <dbReference type="EMBL" id="AMG73833.1"/>
    </source>
</evidence>
<evidence type="ECO:0000256" key="3">
    <source>
        <dbReference type="ARBA" id="ARBA00023082"/>
    </source>
</evidence>
<keyword evidence="9" id="KW-1185">Reference proteome</keyword>
<dbReference type="CDD" id="cd06171">
    <property type="entry name" value="Sigma70_r4"/>
    <property type="match status" value="1"/>
</dbReference>
<dbReference type="Proteomes" id="UP000058599">
    <property type="component" value="Chromosome"/>
</dbReference>
<dbReference type="InterPro" id="IPR007627">
    <property type="entry name" value="RNA_pol_sigma70_r2"/>
</dbReference>
<dbReference type="GO" id="GO:0006352">
    <property type="term" value="P:DNA-templated transcription initiation"/>
    <property type="evidence" value="ECO:0007669"/>
    <property type="project" value="InterPro"/>
</dbReference>
<feature type="domain" description="RNA polymerase sigma-70 region 2" evidence="6">
    <location>
        <begin position="43"/>
        <end position="109"/>
    </location>
</feature>
<dbReference type="PANTHER" id="PTHR43133:SF63">
    <property type="entry name" value="RNA POLYMERASE SIGMA FACTOR FECI-RELATED"/>
    <property type="match status" value="1"/>
</dbReference>
<dbReference type="NCBIfam" id="TIGR02937">
    <property type="entry name" value="sigma70-ECF"/>
    <property type="match status" value="1"/>
</dbReference>
<keyword evidence="4" id="KW-0804">Transcription</keyword>
<feature type="compositionally biased region" description="Basic and acidic residues" evidence="5">
    <location>
        <begin position="17"/>
        <end position="27"/>
    </location>
</feature>
<dbReference type="Pfam" id="PF04542">
    <property type="entry name" value="Sigma70_r2"/>
    <property type="match status" value="1"/>
</dbReference>
<dbReference type="InterPro" id="IPR039425">
    <property type="entry name" value="RNA_pol_sigma-70-like"/>
</dbReference>
<dbReference type="InterPro" id="IPR036388">
    <property type="entry name" value="WH-like_DNA-bd_sf"/>
</dbReference>
<feature type="region of interest" description="Disordered" evidence="5">
    <location>
        <begin position="1"/>
        <end position="32"/>
    </location>
</feature>
<feature type="domain" description="RNA polymerase sigma factor 70 region 4 type 2" evidence="7">
    <location>
        <begin position="138"/>
        <end position="190"/>
    </location>
</feature>
<name>A0AA86GM75_9SPHN</name>
<dbReference type="InterPro" id="IPR013325">
    <property type="entry name" value="RNA_pol_sigma_r2"/>
</dbReference>
<proteinExistence type="inferred from homology"/>
<dbReference type="SUPFAM" id="SSF88659">
    <property type="entry name" value="Sigma3 and sigma4 domains of RNA polymerase sigma factors"/>
    <property type="match status" value="1"/>
</dbReference>
<accession>A0AA86GM75</accession>